<dbReference type="EMBL" id="PGVD01000046">
    <property type="protein sequence ID" value="PLR94724.1"/>
    <property type="molecule type" value="Genomic_DNA"/>
</dbReference>
<keyword evidence="3" id="KW-1003">Cell membrane</keyword>
<dbReference type="PANTHER" id="PTHR43266">
    <property type="entry name" value="MACROLIDE-EFFLUX PROTEIN"/>
    <property type="match status" value="1"/>
</dbReference>
<keyword evidence="6 7" id="KW-0472">Membrane</keyword>
<dbReference type="Proteomes" id="UP000235114">
    <property type="component" value="Unassembled WGS sequence"/>
</dbReference>
<dbReference type="AlphaFoldDB" id="A0A2N5GQX5"/>
<evidence type="ECO:0000256" key="7">
    <source>
        <dbReference type="SAM" id="Phobius"/>
    </source>
</evidence>
<dbReference type="InterPro" id="IPR020846">
    <property type="entry name" value="MFS_dom"/>
</dbReference>
<keyword evidence="2" id="KW-0813">Transport</keyword>
<protein>
    <recommendedName>
        <fullName evidence="8">Major facilitator superfamily (MFS) profile domain-containing protein</fullName>
    </recommendedName>
</protein>
<evidence type="ECO:0000259" key="8">
    <source>
        <dbReference type="PROSITE" id="PS50850"/>
    </source>
</evidence>
<dbReference type="SUPFAM" id="SSF103473">
    <property type="entry name" value="MFS general substrate transporter"/>
    <property type="match status" value="1"/>
</dbReference>
<comment type="caution">
    <text evidence="9">The sequence shown here is derived from an EMBL/GenBank/DDBJ whole genome shotgun (WGS) entry which is preliminary data.</text>
</comment>
<reference evidence="10 12" key="2">
    <citation type="submission" date="2017-12" db="EMBL/GenBank/DDBJ databases">
        <title>Comparative Functional Genomics of Dry Heat Resistant strains isolated from the Viking Spacecraft.</title>
        <authorList>
            <person name="Seuylemezian A."/>
            <person name="Cooper K."/>
            <person name="Vaishampayan P."/>
        </authorList>
    </citation>
    <scope>NUCLEOTIDE SEQUENCE [LARGE SCALE GENOMIC DNA]</scope>
    <source>
        <strain evidence="10 12">ATCC 29669</strain>
    </source>
</reference>
<gene>
    <name evidence="9" type="ORF">CU635_03960</name>
    <name evidence="10" type="ORF">CVD25_16085</name>
</gene>
<organism evidence="9 11">
    <name type="scientific">Bacillus canaveralius</name>
    <dbReference type="NCBI Taxonomy" id="1403243"/>
    <lineage>
        <taxon>Bacteria</taxon>
        <taxon>Bacillati</taxon>
        <taxon>Bacillota</taxon>
        <taxon>Bacilli</taxon>
        <taxon>Bacillales</taxon>
        <taxon>Bacillaceae</taxon>
        <taxon>Bacillus</taxon>
    </lineage>
</organism>
<feature type="transmembrane region" description="Helical" evidence="7">
    <location>
        <begin position="41"/>
        <end position="62"/>
    </location>
</feature>
<dbReference type="GO" id="GO:0022857">
    <property type="term" value="F:transmembrane transporter activity"/>
    <property type="evidence" value="ECO:0007669"/>
    <property type="project" value="InterPro"/>
</dbReference>
<evidence type="ECO:0000256" key="2">
    <source>
        <dbReference type="ARBA" id="ARBA00022448"/>
    </source>
</evidence>
<comment type="subcellular location">
    <subcellularLocation>
        <location evidence="1">Cell membrane</location>
        <topology evidence="1">Multi-pass membrane protein</topology>
    </subcellularLocation>
</comment>
<dbReference type="Pfam" id="PF07690">
    <property type="entry name" value="MFS_1"/>
    <property type="match status" value="1"/>
</dbReference>
<dbReference type="Proteomes" id="UP000234951">
    <property type="component" value="Unassembled WGS sequence"/>
</dbReference>
<name>A0A2N5GQX5_9BACI</name>
<evidence type="ECO:0000256" key="4">
    <source>
        <dbReference type="ARBA" id="ARBA00022692"/>
    </source>
</evidence>
<dbReference type="Gene3D" id="1.20.1250.20">
    <property type="entry name" value="MFS general substrate transporter like domains"/>
    <property type="match status" value="1"/>
</dbReference>
<dbReference type="PANTHER" id="PTHR43266:SF2">
    <property type="entry name" value="MAJOR FACILITATOR SUPERFAMILY (MFS) PROFILE DOMAIN-CONTAINING PROTEIN"/>
    <property type="match status" value="1"/>
</dbReference>
<evidence type="ECO:0000256" key="3">
    <source>
        <dbReference type="ARBA" id="ARBA00022475"/>
    </source>
</evidence>
<dbReference type="EMBL" id="PGVA01000005">
    <property type="protein sequence ID" value="PLR85615.1"/>
    <property type="molecule type" value="Genomic_DNA"/>
</dbReference>
<feature type="transmembrane region" description="Helical" evidence="7">
    <location>
        <begin position="139"/>
        <end position="160"/>
    </location>
</feature>
<dbReference type="InterPro" id="IPR011701">
    <property type="entry name" value="MFS"/>
</dbReference>
<evidence type="ECO:0000256" key="1">
    <source>
        <dbReference type="ARBA" id="ARBA00004651"/>
    </source>
</evidence>
<proteinExistence type="predicted"/>
<evidence type="ECO:0000256" key="5">
    <source>
        <dbReference type="ARBA" id="ARBA00022989"/>
    </source>
</evidence>
<feature type="domain" description="Major facilitator superfamily (MFS) profile" evidence="8">
    <location>
        <begin position="8"/>
        <end position="219"/>
    </location>
</feature>
<dbReference type="InterPro" id="IPR036259">
    <property type="entry name" value="MFS_trans_sf"/>
</dbReference>
<evidence type="ECO:0000313" key="11">
    <source>
        <dbReference type="Proteomes" id="UP000234951"/>
    </source>
</evidence>
<sequence>MGTNGFRTFLFIWLGQLVSIVGSGLTAFALGVWVLEETGSVTMFSLILLFSTFPAIVFSPFAGVIVDRFDRRKVMIISDSIAGLGTLLIFALYSTNSLAIWHLYIILSISSVASSLQFPAYQAAVSTLVSKAHLGRASGMVQIAESVSLVISPILAGVLFKSFKKIFCISITAKTTKTTMDKAKTAFESQPFFLQSNISLTFSSPNHNLLPSIICSYGK</sequence>
<keyword evidence="5 7" id="KW-1133">Transmembrane helix</keyword>
<dbReference type="OrthoDB" id="9775268at2"/>
<dbReference type="CDD" id="cd06173">
    <property type="entry name" value="MFS_MefA_like"/>
    <property type="match status" value="1"/>
</dbReference>
<evidence type="ECO:0000313" key="9">
    <source>
        <dbReference type="EMBL" id="PLR85615.1"/>
    </source>
</evidence>
<dbReference type="RefSeq" id="WP_101575881.1">
    <property type="nucleotide sequence ID" value="NZ_PGVA01000005.1"/>
</dbReference>
<evidence type="ECO:0000313" key="10">
    <source>
        <dbReference type="EMBL" id="PLR94724.1"/>
    </source>
</evidence>
<dbReference type="PROSITE" id="PS50850">
    <property type="entry name" value="MFS"/>
    <property type="match status" value="1"/>
</dbReference>
<dbReference type="GO" id="GO:0005886">
    <property type="term" value="C:plasma membrane"/>
    <property type="evidence" value="ECO:0007669"/>
    <property type="project" value="UniProtKB-SubCell"/>
</dbReference>
<evidence type="ECO:0000256" key="6">
    <source>
        <dbReference type="ARBA" id="ARBA00023136"/>
    </source>
</evidence>
<reference evidence="9 11" key="1">
    <citation type="submission" date="2017-11" db="EMBL/GenBank/DDBJ databases">
        <title>Comparitive Functional Genomics of Dry Heat Resistant strains isolated from the Viking Spacecraft.</title>
        <authorList>
            <person name="Seuylemezian A."/>
            <person name="Cooper K."/>
            <person name="Vaishampayan P."/>
        </authorList>
    </citation>
    <scope>NUCLEOTIDE SEQUENCE [LARGE SCALE GENOMIC DNA]</scope>
    <source>
        <strain evidence="9 11">M4.6</strain>
    </source>
</reference>
<keyword evidence="12" id="KW-1185">Reference proteome</keyword>
<accession>A0A2N5GQX5</accession>
<evidence type="ECO:0000313" key="12">
    <source>
        <dbReference type="Proteomes" id="UP000235114"/>
    </source>
</evidence>
<feature type="transmembrane region" description="Helical" evidence="7">
    <location>
        <begin position="12"/>
        <end position="35"/>
    </location>
</feature>
<keyword evidence="4 7" id="KW-0812">Transmembrane</keyword>